<dbReference type="GeneID" id="9744839"/>
<dbReference type="OrthoDB" id="110866at2157"/>
<protein>
    <submittedName>
        <fullName evidence="1">Uncharacterized protein</fullName>
    </submittedName>
</protein>
<evidence type="ECO:0000313" key="2">
    <source>
        <dbReference type="Proteomes" id="UP000006565"/>
    </source>
</evidence>
<keyword evidence="2" id="KW-1185">Reference proteome</keyword>
<reference evidence="1 2" key="1">
    <citation type="journal article" date="2010" name="Stand. Genomic Sci.">
        <title>Complete genome sequence of Methanoplanus petrolearius type strain (SEBR 4847).</title>
        <authorList>
            <person name="Brambilla E."/>
            <person name="Djao O.D."/>
            <person name="Daligault H."/>
            <person name="Lapidus A."/>
            <person name="Lucas S."/>
            <person name="Hammon N."/>
            <person name="Nolan M."/>
            <person name="Tice H."/>
            <person name="Cheng J.F."/>
            <person name="Han C."/>
            <person name="Tapia R."/>
            <person name="Goodwin L."/>
            <person name="Pitluck S."/>
            <person name="Liolios K."/>
            <person name="Ivanova N."/>
            <person name="Mavromatis K."/>
            <person name="Mikhailova N."/>
            <person name="Pati A."/>
            <person name="Chen A."/>
            <person name="Palaniappan K."/>
            <person name="Land M."/>
            <person name="Hauser L."/>
            <person name="Chang Y.J."/>
            <person name="Jeffries C.D."/>
            <person name="Rohde M."/>
            <person name="Spring S."/>
            <person name="Sikorski J."/>
            <person name="Goker M."/>
            <person name="Woyke T."/>
            <person name="Bristow J."/>
            <person name="Eisen J.A."/>
            <person name="Markowitz V."/>
            <person name="Hugenholtz P."/>
            <person name="Kyrpides N.C."/>
            <person name="Klenk H.P."/>
        </authorList>
    </citation>
    <scope>NUCLEOTIDE SEQUENCE [LARGE SCALE GENOMIC DNA]</scope>
    <source>
        <strain evidence="2">DSM 11571 / OCM 486 / SEBR 4847</strain>
    </source>
</reference>
<evidence type="ECO:0000313" key="1">
    <source>
        <dbReference type="EMBL" id="ADN37098.1"/>
    </source>
</evidence>
<dbReference type="eggNOG" id="arCOG10914">
    <property type="taxonomic scope" value="Archaea"/>
</dbReference>
<dbReference type="KEGG" id="mpi:Mpet_2351"/>
<accession>E1RDR1</accession>
<proteinExistence type="predicted"/>
<dbReference type="EMBL" id="CP002117">
    <property type="protein sequence ID" value="ADN37098.1"/>
    <property type="molecule type" value="Genomic_DNA"/>
</dbReference>
<organism evidence="1 2">
    <name type="scientific">Methanolacinia petrolearia (strain DSM 11571 / OCM 486 / SEBR 4847)</name>
    <name type="common">Methanoplanus petrolearius</name>
    <dbReference type="NCBI Taxonomy" id="679926"/>
    <lineage>
        <taxon>Archaea</taxon>
        <taxon>Methanobacteriati</taxon>
        <taxon>Methanobacteriota</taxon>
        <taxon>Stenosarchaea group</taxon>
        <taxon>Methanomicrobia</taxon>
        <taxon>Methanomicrobiales</taxon>
        <taxon>Methanomicrobiaceae</taxon>
        <taxon>Methanolacinia</taxon>
    </lineage>
</organism>
<dbReference type="Proteomes" id="UP000006565">
    <property type="component" value="Chromosome"/>
</dbReference>
<dbReference type="HOGENOM" id="CLU_2519800_0_0_2"/>
<dbReference type="RefSeq" id="WP_013330275.1">
    <property type="nucleotide sequence ID" value="NC_014507.1"/>
</dbReference>
<gene>
    <name evidence="1" type="ordered locus">Mpet_2351</name>
</gene>
<dbReference type="AlphaFoldDB" id="E1RDR1"/>
<name>E1RDR1_METP4</name>
<sequence length="84" mass="9822">MTVRIHEQKKIKKSAIELFSRYTDIKILKSELESLGFLERVEKPTLVVMENPDLELYVQIGIIPENKVNGYDVLTFEEIEEALR</sequence>